<dbReference type="NCBIfam" id="NF041644">
    <property type="entry name" value="CBO0543_fam"/>
    <property type="match status" value="1"/>
</dbReference>
<keyword evidence="1" id="KW-0812">Transmembrane</keyword>
<dbReference type="EMBL" id="BMOK01000001">
    <property type="protein sequence ID" value="GGL41499.1"/>
    <property type="molecule type" value="Genomic_DNA"/>
</dbReference>
<feature type="transmembrane region" description="Helical" evidence="1">
    <location>
        <begin position="124"/>
        <end position="144"/>
    </location>
</feature>
<accession>A0A917RX68</accession>
<sequence length="152" mass="17913">MILLIVTMITFFLIIVFMPKRLTIIEFYSTSLGTIILQMTTDYVLQFKYHLYGYFSRKSVDFEALLVFFIVFPSINIIYLNFFPAQSGIFKKIIYFVGFSAFATAYEWLTVQTGIFYYTGWKLWYSSIVYPVLFIILLLNLTLVRKIISLSK</sequence>
<gene>
    <name evidence="2" type="ORF">GCM10007968_01690</name>
</gene>
<organism evidence="2 3">
    <name type="scientific">Sporolactobacillus putidus</name>
    <dbReference type="NCBI Taxonomy" id="492735"/>
    <lineage>
        <taxon>Bacteria</taxon>
        <taxon>Bacillati</taxon>
        <taxon>Bacillota</taxon>
        <taxon>Bacilli</taxon>
        <taxon>Bacillales</taxon>
        <taxon>Sporolactobacillaceae</taxon>
        <taxon>Sporolactobacillus</taxon>
    </lineage>
</organism>
<comment type="caution">
    <text evidence="2">The sequence shown here is derived from an EMBL/GenBank/DDBJ whole genome shotgun (WGS) entry which is preliminary data.</text>
</comment>
<dbReference type="InterPro" id="IPR048147">
    <property type="entry name" value="CBO0543-like"/>
</dbReference>
<evidence type="ECO:0000256" key="1">
    <source>
        <dbReference type="SAM" id="Phobius"/>
    </source>
</evidence>
<dbReference type="AlphaFoldDB" id="A0A917RX68"/>
<name>A0A917RX68_9BACL</name>
<evidence type="ECO:0000313" key="3">
    <source>
        <dbReference type="Proteomes" id="UP000654670"/>
    </source>
</evidence>
<dbReference type="Proteomes" id="UP000654670">
    <property type="component" value="Unassembled WGS sequence"/>
</dbReference>
<keyword evidence="1" id="KW-1133">Transmembrane helix</keyword>
<evidence type="ECO:0000313" key="2">
    <source>
        <dbReference type="EMBL" id="GGL41499.1"/>
    </source>
</evidence>
<feature type="transmembrane region" description="Helical" evidence="1">
    <location>
        <begin position="94"/>
        <end position="118"/>
    </location>
</feature>
<reference evidence="2" key="2">
    <citation type="submission" date="2020-09" db="EMBL/GenBank/DDBJ databases">
        <authorList>
            <person name="Sun Q."/>
            <person name="Ohkuma M."/>
        </authorList>
    </citation>
    <scope>NUCLEOTIDE SEQUENCE</scope>
    <source>
        <strain evidence="2">JCM 15325</strain>
    </source>
</reference>
<feature type="transmembrane region" description="Helical" evidence="1">
    <location>
        <begin position="64"/>
        <end position="82"/>
    </location>
</feature>
<keyword evidence="3" id="KW-1185">Reference proteome</keyword>
<protein>
    <submittedName>
        <fullName evidence="2">Uncharacterized protein</fullName>
    </submittedName>
</protein>
<keyword evidence="1" id="KW-0472">Membrane</keyword>
<dbReference type="RefSeq" id="WP_188800879.1">
    <property type="nucleotide sequence ID" value="NZ_BMOK01000001.1"/>
</dbReference>
<proteinExistence type="predicted"/>
<reference evidence="2" key="1">
    <citation type="journal article" date="2014" name="Int. J. Syst. Evol. Microbiol.">
        <title>Complete genome sequence of Corynebacterium casei LMG S-19264T (=DSM 44701T), isolated from a smear-ripened cheese.</title>
        <authorList>
            <consortium name="US DOE Joint Genome Institute (JGI-PGF)"/>
            <person name="Walter F."/>
            <person name="Albersmeier A."/>
            <person name="Kalinowski J."/>
            <person name="Ruckert C."/>
        </authorList>
    </citation>
    <scope>NUCLEOTIDE SEQUENCE</scope>
    <source>
        <strain evidence="2">JCM 15325</strain>
    </source>
</reference>